<evidence type="ECO:0000256" key="2">
    <source>
        <dbReference type="ARBA" id="ARBA00022729"/>
    </source>
</evidence>
<dbReference type="SUPFAM" id="SSF53850">
    <property type="entry name" value="Periplasmic binding protein-like II"/>
    <property type="match status" value="1"/>
</dbReference>
<keyword evidence="2" id="KW-0732">Signal</keyword>
<organism evidence="4 5">
    <name type="scientific">Vreelandella malpeensis</name>
    <dbReference type="NCBI Taxonomy" id="1172368"/>
    <lineage>
        <taxon>Bacteria</taxon>
        <taxon>Pseudomonadati</taxon>
        <taxon>Pseudomonadota</taxon>
        <taxon>Gammaproteobacteria</taxon>
        <taxon>Oceanospirillales</taxon>
        <taxon>Halomonadaceae</taxon>
        <taxon>Vreelandella</taxon>
    </lineage>
</organism>
<feature type="domain" description="Solute-binding protein family 3/N-terminal" evidence="3">
    <location>
        <begin position="20"/>
        <end position="237"/>
    </location>
</feature>
<gene>
    <name evidence="4" type="ORF">GEV37_00710</name>
</gene>
<comment type="similarity">
    <text evidence="1">Belongs to the bacterial solute-binding protein 3 family.</text>
</comment>
<reference evidence="4 5" key="1">
    <citation type="journal article" date="2021" name="Sci. Rep.">
        <title>Genome analysis of a halophilic bacterium Halomonas malpeensis YU-PRIM-29(T) reveals its exopolysaccharide and pigment producing capabilities.</title>
        <authorList>
            <person name="Athmika"/>
            <person name="Ghate S.D."/>
            <person name="Arun A.B."/>
            <person name="Rao S.S."/>
            <person name="Kumar S.T.A."/>
            <person name="Kandiyil M.K."/>
            <person name="Saptami K."/>
            <person name="Rekha P.D."/>
        </authorList>
    </citation>
    <scope>NUCLEOTIDE SEQUENCE [LARGE SCALE GENOMIC DNA]</scope>
    <source>
        <strain evidence="5">prim 29</strain>
    </source>
</reference>
<protein>
    <submittedName>
        <fullName evidence="4">ABC transporter substrate-binding protein</fullName>
    </submittedName>
</protein>
<comment type="caution">
    <text evidence="4">The sequence shown here is derived from an EMBL/GenBank/DDBJ whole genome shotgun (WGS) entry which is preliminary data.</text>
</comment>
<accession>A0ABS8DMX4</accession>
<evidence type="ECO:0000313" key="5">
    <source>
        <dbReference type="Proteomes" id="UP001319882"/>
    </source>
</evidence>
<dbReference type="SMART" id="SM00062">
    <property type="entry name" value="PBPb"/>
    <property type="match status" value="1"/>
</dbReference>
<dbReference type="Pfam" id="PF00497">
    <property type="entry name" value="SBP_bac_3"/>
    <property type="match status" value="1"/>
</dbReference>
<dbReference type="RefSeq" id="WP_227388252.1">
    <property type="nucleotide sequence ID" value="NZ_JBHSCJ010000003.1"/>
</dbReference>
<sequence length="248" mass="26708">MSQYDDVRAALAPTGVLRVTINVGNPTLANLPAGATRPKGVSVDIATMLAERLGLELELVVFDAAGKAVTAVTANEADMGFFAQDPTRGEGIAFTAPYMLIEGGYLVRDDSPIQTLDEVDRPEHRIAVGKGSAYDLFLSRTIERATLQRSPTSPTVVAYFMEHELEVAAGVKQQLEAGLEEFPGLRMLPGHFMTIKQAMGVPQDRPAAARAFLDDFIVELKQAGTLETLFDAHGIEGVTIAPLREDEP</sequence>
<proteinExistence type="inferred from homology"/>
<dbReference type="Gene3D" id="3.40.190.10">
    <property type="entry name" value="Periplasmic binding protein-like II"/>
    <property type="match status" value="2"/>
</dbReference>
<dbReference type="EMBL" id="WHVL01000001">
    <property type="protein sequence ID" value="MCB8887652.1"/>
    <property type="molecule type" value="Genomic_DNA"/>
</dbReference>
<keyword evidence="5" id="KW-1185">Reference proteome</keyword>
<evidence type="ECO:0000259" key="3">
    <source>
        <dbReference type="SMART" id="SM00062"/>
    </source>
</evidence>
<dbReference type="Proteomes" id="UP001319882">
    <property type="component" value="Unassembled WGS sequence"/>
</dbReference>
<evidence type="ECO:0000256" key="1">
    <source>
        <dbReference type="ARBA" id="ARBA00010333"/>
    </source>
</evidence>
<dbReference type="PANTHER" id="PTHR35936:SF17">
    <property type="entry name" value="ARGININE-BINDING EXTRACELLULAR PROTEIN ARTP"/>
    <property type="match status" value="1"/>
</dbReference>
<dbReference type="InterPro" id="IPR001638">
    <property type="entry name" value="Solute-binding_3/MltF_N"/>
</dbReference>
<name>A0ABS8DMX4_9GAMM</name>
<dbReference type="CDD" id="cd13623">
    <property type="entry name" value="PBP2_AA_hypothetical"/>
    <property type="match status" value="1"/>
</dbReference>
<evidence type="ECO:0000313" key="4">
    <source>
        <dbReference type="EMBL" id="MCB8887652.1"/>
    </source>
</evidence>
<dbReference type="PANTHER" id="PTHR35936">
    <property type="entry name" value="MEMBRANE-BOUND LYTIC MUREIN TRANSGLYCOSYLASE F"/>
    <property type="match status" value="1"/>
</dbReference>